<name>A0A0D9W3W4_9ORYZ</name>
<dbReference type="EnsemblPlants" id="LPERR04G06270.1">
    <property type="protein sequence ID" value="LPERR04G06270.1"/>
    <property type="gene ID" value="LPERR04G06270"/>
</dbReference>
<feature type="region of interest" description="Disordered" evidence="1">
    <location>
        <begin position="20"/>
        <end position="87"/>
    </location>
</feature>
<dbReference type="Proteomes" id="UP000032180">
    <property type="component" value="Chromosome 4"/>
</dbReference>
<evidence type="ECO:0000313" key="2">
    <source>
        <dbReference type="EnsemblPlants" id="LPERR04G06270.1"/>
    </source>
</evidence>
<evidence type="ECO:0000256" key="1">
    <source>
        <dbReference type="SAM" id="MobiDB-lite"/>
    </source>
</evidence>
<feature type="compositionally biased region" description="Basic and acidic residues" evidence="1">
    <location>
        <begin position="44"/>
        <end position="55"/>
    </location>
</feature>
<feature type="compositionally biased region" description="Basic and acidic residues" evidence="1">
    <location>
        <begin position="116"/>
        <end position="135"/>
    </location>
</feature>
<reference evidence="3" key="2">
    <citation type="submission" date="2013-12" db="EMBL/GenBank/DDBJ databases">
        <authorList>
            <person name="Yu Y."/>
            <person name="Lee S."/>
            <person name="de Baynast K."/>
            <person name="Wissotski M."/>
            <person name="Liu L."/>
            <person name="Talag J."/>
            <person name="Goicoechea J."/>
            <person name="Angelova A."/>
            <person name="Jetty R."/>
            <person name="Kudrna D."/>
            <person name="Golser W."/>
            <person name="Rivera L."/>
            <person name="Zhang J."/>
            <person name="Wing R."/>
        </authorList>
    </citation>
    <scope>NUCLEOTIDE SEQUENCE</scope>
</reference>
<dbReference type="Gramene" id="LPERR04G06270.1">
    <property type="protein sequence ID" value="LPERR04G06270.1"/>
    <property type="gene ID" value="LPERR04G06270"/>
</dbReference>
<evidence type="ECO:0000313" key="3">
    <source>
        <dbReference type="Proteomes" id="UP000032180"/>
    </source>
</evidence>
<accession>A0A0D9W3W4</accession>
<feature type="compositionally biased region" description="Polar residues" evidence="1">
    <location>
        <begin position="76"/>
        <end position="86"/>
    </location>
</feature>
<sequence length="163" mass="18495">MEELGIHDIASTIKHVSTRRASAKLNNSGNKKNHREGLDSSEYLPKDKQAKENLYGKETYSQDGTGCKGIKEGEGWSTNRSTSRSVNKVYKMATHSTRWETNDLNRPPSPMMDWSYSHDAHEDNAQHEEQHEEQIHPSCEAPKKQGPIKPRPPTRGIMLDKIT</sequence>
<reference evidence="2 3" key="1">
    <citation type="submission" date="2012-08" db="EMBL/GenBank/DDBJ databases">
        <title>Oryza genome evolution.</title>
        <authorList>
            <person name="Wing R.A."/>
        </authorList>
    </citation>
    <scope>NUCLEOTIDE SEQUENCE</scope>
</reference>
<organism evidence="2 3">
    <name type="scientific">Leersia perrieri</name>
    <dbReference type="NCBI Taxonomy" id="77586"/>
    <lineage>
        <taxon>Eukaryota</taxon>
        <taxon>Viridiplantae</taxon>
        <taxon>Streptophyta</taxon>
        <taxon>Embryophyta</taxon>
        <taxon>Tracheophyta</taxon>
        <taxon>Spermatophyta</taxon>
        <taxon>Magnoliopsida</taxon>
        <taxon>Liliopsida</taxon>
        <taxon>Poales</taxon>
        <taxon>Poaceae</taxon>
        <taxon>BOP clade</taxon>
        <taxon>Oryzoideae</taxon>
        <taxon>Oryzeae</taxon>
        <taxon>Oryzinae</taxon>
        <taxon>Leersia</taxon>
    </lineage>
</organism>
<reference evidence="2" key="3">
    <citation type="submission" date="2015-04" db="UniProtKB">
        <authorList>
            <consortium name="EnsemblPlants"/>
        </authorList>
    </citation>
    <scope>IDENTIFICATION</scope>
</reference>
<dbReference type="HOGENOM" id="CLU_1629454_0_0_1"/>
<feature type="region of interest" description="Disordered" evidence="1">
    <location>
        <begin position="116"/>
        <end position="163"/>
    </location>
</feature>
<proteinExistence type="predicted"/>
<keyword evidence="3" id="KW-1185">Reference proteome</keyword>
<protein>
    <submittedName>
        <fullName evidence="2">Uncharacterized protein</fullName>
    </submittedName>
</protein>
<dbReference type="AlphaFoldDB" id="A0A0D9W3W4"/>